<dbReference type="InterPro" id="IPR026638">
    <property type="entry name" value="NCOA6"/>
</dbReference>
<dbReference type="VEuPathDB" id="VectorBase:BGLB002807"/>
<dbReference type="PANTHER" id="PTHR15690">
    <property type="entry name" value="NUCLEAR RECEPTOR COACTIVATOR 6"/>
    <property type="match status" value="1"/>
</dbReference>
<feature type="compositionally biased region" description="Polar residues" evidence="1">
    <location>
        <begin position="821"/>
        <end position="835"/>
    </location>
</feature>
<feature type="compositionally biased region" description="Polar residues" evidence="1">
    <location>
        <begin position="1876"/>
        <end position="1907"/>
    </location>
</feature>
<feature type="region of interest" description="Disordered" evidence="1">
    <location>
        <begin position="2087"/>
        <end position="2174"/>
    </location>
</feature>
<feature type="region of interest" description="Disordered" evidence="1">
    <location>
        <begin position="821"/>
        <end position="875"/>
    </location>
</feature>
<feature type="region of interest" description="Disordered" evidence="1">
    <location>
        <begin position="1996"/>
        <end position="2071"/>
    </location>
</feature>
<dbReference type="Proteomes" id="UP000076420">
    <property type="component" value="Unassembled WGS sequence"/>
</dbReference>
<feature type="compositionally biased region" description="Low complexity" evidence="1">
    <location>
        <begin position="773"/>
        <end position="784"/>
    </location>
</feature>
<dbReference type="STRING" id="6526.A0A2C9JI30"/>
<feature type="region of interest" description="Disordered" evidence="1">
    <location>
        <begin position="300"/>
        <end position="352"/>
    </location>
</feature>
<gene>
    <name evidence="3" type="primary">106061427</name>
</gene>
<feature type="compositionally biased region" description="Polar residues" evidence="1">
    <location>
        <begin position="1250"/>
        <end position="1259"/>
    </location>
</feature>
<name>A0A2C9JI30_BIOGL</name>
<dbReference type="EnsemblMetazoa" id="BGLB002807-RD">
    <property type="protein sequence ID" value="BGLB002807-PD"/>
    <property type="gene ID" value="BGLB002807"/>
</dbReference>
<dbReference type="RefSeq" id="XP_013075031.2">
    <property type="nucleotide sequence ID" value="XM_013219577.2"/>
</dbReference>
<feature type="compositionally biased region" description="Polar residues" evidence="1">
    <location>
        <begin position="785"/>
        <end position="796"/>
    </location>
</feature>
<feature type="region of interest" description="Disordered" evidence="1">
    <location>
        <begin position="1926"/>
        <end position="1981"/>
    </location>
</feature>
<feature type="compositionally biased region" description="Low complexity" evidence="1">
    <location>
        <begin position="1232"/>
        <end position="1249"/>
    </location>
</feature>
<evidence type="ECO:0000313" key="4">
    <source>
        <dbReference type="Proteomes" id="UP000076420"/>
    </source>
</evidence>
<dbReference type="GO" id="GO:0005667">
    <property type="term" value="C:transcription regulator complex"/>
    <property type="evidence" value="ECO:0007669"/>
    <property type="project" value="TreeGrafter"/>
</dbReference>
<dbReference type="VEuPathDB" id="VectorBase:BGLAX_034800"/>
<feature type="compositionally biased region" description="Low complexity" evidence="1">
    <location>
        <begin position="797"/>
        <end position="808"/>
    </location>
</feature>
<feature type="region of interest" description="Disordered" evidence="1">
    <location>
        <begin position="371"/>
        <end position="405"/>
    </location>
</feature>
<evidence type="ECO:0000259" key="2">
    <source>
        <dbReference type="Pfam" id="PF13820"/>
    </source>
</evidence>
<dbReference type="GO" id="GO:0003713">
    <property type="term" value="F:transcription coactivator activity"/>
    <property type="evidence" value="ECO:0007669"/>
    <property type="project" value="InterPro"/>
</dbReference>
<dbReference type="OrthoDB" id="5967287at2759"/>
<feature type="compositionally biased region" description="Low complexity" evidence="1">
    <location>
        <begin position="688"/>
        <end position="700"/>
    </location>
</feature>
<protein>
    <recommendedName>
        <fullName evidence="2">Nuclear receptor coactivator 6 TRADD-N domain-containing protein</fullName>
    </recommendedName>
</protein>
<feature type="region of interest" description="Disordered" evidence="1">
    <location>
        <begin position="676"/>
        <end position="725"/>
    </location>
</feature>
<accession>A0A2C9JI30</accession>
<feature type="compositionally biased region" description="Basic residues" evidence="1">
    <location>
        <begin position="2165"/>
        <end position="2174"/>
    </location>
</feature>
<feature type="region of interest" description="Disordered" evidence="1">
    <location>
        <begin position="773"/>
        <end position="808"/>
    </location>
</feature>
<organism evidence="3 4">
    <name type="scientific">Biomphalaria glabrata</name>
    <name type="common">Bloodfluke planorb</name>
    <name type="synonym">Freshwater snail</name>
    <dbReference type="NCBI Taxonomy" id="6526"/>
    <lineage>
        <taxon>Eukaryota</taxon>
        <taxon>Metazoa</taxon>
        <taxon>Spiralia</taxon>
        <taxon>Lophotrochozoa</taxon>
        <taxon>Mollusca</taxon>
        <taxon>Gastropoda</taxon>
        <taxon>Heterobranchia</taxon>
        <taxon>Euthyneura</taxon>
        <taxon>Panpulmonata</taxon>
        <taxon>Hygrophila</taxon>
        <taxon>Lymnaeoidea</taxon>
        <taxon>Planorbidae</taxon>
        <taxon>Biomphalaria</taxon>
    </lineage>
</organism>
<feature type="region of interest" description="Disordered" evidence="1">
    <location>
        <begin position="1231"/>
        <end position="1267"/>
    </location>
</feature>
<feature type="compositionally biased region" description="Basic and acidic residues" evidence="1">
    <location>
        <begin position="1864"/>
        <end position="1874"/>
    </location>
</feature>
<reference evidence="3" key="1">
    <citation type="submission" date="2020-05" db="UniProtKB">
        <authorList>
            <consortium name="EnsemblMetazoa"/>
        </authorList>
    </citation>
    <scope>IDENTIFICATION</scope>
    <source>
        <strain evidence="3">BB02</strain>
    </source>
</reference>
<proteinExistence type="predicted"/>
<feature type="region of interest" description="Disordered" evidence="1">
    <location>
        <begin position="1557"/>
        <end position="1586"/>
    </location>
</feature>
<feature type="region of interest" description="Disordered" evidence="1">
    <location>
        <begin position="891"/>
        <end position="944"/>
    </location>
</feature>
<dbReference type="Pfam" id="PF13820">
    <property type="entry name" value="NCOA6_TRADD-N"/>
    <property type="match status" value="1"/>
</dbReference>
<dbReference type="GO" id="GO:0045944">
    <property type="term" value="P:positive regulation of transcription by RNA polymerase II"/>
    <property type="evidence" value="ECO:0007669"/>
    <property type="project" value="TreeGrafter"/>
</dbReference>
<dbReference type="InterPro" id="IPR032715">
    <property type="entry name" value="NCOA6_TRADD-N"/>
</dbReference>
<evidence type="ECO:0000313" key="3">
    <source>
        <dbReference type="EnsemblMetazoa" id="BGLB002807-PD"/>
    </source>
</evidence>
<feature type="compositionally biased region" description="Basic and acidic residues" evidence="1">
    <location>
        <begin position="1996"/>
        <end position="2055"/>
    </location>
</feature>
<sequence length="2174" mass="232692">MDGAMGQEEDVVEAVLTCEGDFHDPELFIRLEKFRHGLKELLSTEKHKVKVKKVEPWNSVKVTLTIPRDAATRLRQLAHSGNDSLRQMGVLSVQIQGDSQISLTIAGRNNEPTEFVLRAPALSTTTLGSDADFSVSTDLNTSPGTSNNELTRKNIVDYLRQGSALRQNASLFDSIMGGVGTSSPAISLGIGISQHSSSFQNPSLHSSSFRPNNISCMPVQNPGLRGSSLRNSFSFTKSTGAFHPPVPRLPASAGQSPVTKLMQPGNRQAGHNVPLSQVSYTNSNSHMALSTSISNLNPAGPLRLPASPSPSFHSQNALLPPPLSSSPTSALMMDLPPPPPYPHNNARPGKPVTASSPLLVNLLQTDPLMVAAGNASGNPNKPLSLGDSEAPPSKKKKRSKKSKDGLAKLTESLANNNPAFSNVFSNSGVDLNRITRVTEDSYTVNLQSSISLKDSSVDVAQSRSGAMNVCHIPDSFIPNFRPDSKPSFLPDRPFSESHTDNLSLSKFHLESNRSAIGISNVSSKHSDSNVREHSSKDLDPFNLEISAGKIINPYTGQLEPRDSVDMGPIGDNFATQILAKKAKEMDELNKITVPICSSHTLDVRVGSLSPSPVTLSNSTAGYIRSGGPFQVCNDRMNSVSPHRRNLISDGPLRDVKHSTPSTFYALPTRQDIVGPAVPAEAPTSTHQSPSVSHKSVSVKSAGVQRTSSSASIPVNGPSPSLSPSHLEFLENSLSSVASSTSSGSVIYPTSTSMSLPVTQISLSQTPAQQAMSVPAAVEAARVRPQSSAPSHQPRLTSSPSNASDRSPSLANIHNQAASTDTIGNTLGTKFSSPHLLNSFPEKHMDSLSGTESPPEKVSSEGDDNSNHSGLAADSLPENSGAAALIEHSGVKAENHDSGLGSSSERSDDTPSEPGDSEFRPTHTSAEGDDNKTQSAKINPATCKLDSKQSNSITVGYMMNPNENISQSKLLSSKYSSHLNMKVTCTPTRATTSLNMSHLSDGQLKPNDKQNGQQVLSSSNWPLDNINYQPSTTGLLIENSGDLVTGPKLNGPLSDINLETIFAAATELQQKKIRSMQKQSLKKDNPAEHMKLQAEVLEKISKVHQYAESTKSVSDLGVKNVTVDKEDAPDSFSRTVNLEEKVDHLIFDMEELVNGKTLGNGSVGLEGKVGSNITSIYSKRSSPVNVNMLNHIYAPGLPLPRRLTESVQRLVKPLPASESSAVIPSVRACKSPASGNSSRAASSANGSNSRVSFQSGTRSPGASMPKLVPNDKYSLLSGGLDLAGLSSLPYSSASTGDTLLGCKPPIPVLTADLSLKDTSLLNNPLSPTKIVFDAKSVGSKMLSQSYPPFKYRENSPHLLPEITDQNNLAQSSSFNFFPKTKFEIPNNSQESRHFTSIISQEQSLPQANRVYHETGGNVGPTKLALQSPAIAAKDNAHSSHDRNNVDISVAYSRHSSVSSPVMPVLHQGQQDLAVTLPSISSHHPNLSTLSEISALGSTTTTVAVSTTVSALGVPYFTGSSSTTVTTYKACSPGQLPTLYPIPTSSTLAGKAETTVVSSQTLLSRKSDSPTPPKLTRVSLPSHPPPLLSKSGYQLNRNLFENMQSDLLTHELASAPTLSSETATEWLSQTMHKSPEPEVTEVSLIDSETLTPKSGLSQADKSECKKPDNILRNSVLTANEVKNRGSVTIDQELVQNSLKLKTESEDNSLQTSLPLVTRAESLNSLDSVSETIASVAAGTVSSSSKLLPSLPLVKEPILEKIASTLGTTLSTMPKPLPSKVTLTLDENMAVPNENIDEEKDVDSSSVEALAVSIVAESASEPFICEESTKHGDIVNFVSSPGEPPHIADNSSAESSMKRVTRKRKSTHSEGDSRDAESDLSSSETTPVKQACNVQPTNKPTVKSSPAANSKMDTYVSKPFREVSSLRTYSKSSNFGNGDFHNKVTKITTHNSGEEKDSVRQPRPHRTSLSDGETNSLKEVKHLPSIDNKDTAIKDISKDSMFDSGDKFDGSVDDSSELKDSLHKENKSTDIEDQKEARNQRISSLDEKAKSGNKDLIDKQAVQGGDEGHRKNHRIKRQFYAYVPEKSIDQTYFDTPILSGRTRSKNKPAEQNAEPGSQDGTTTNDSNHLESTQLAPSGKGDVGLEGGSAKRPTRSVRAKDNPQDQSANKRRKVQQHR</sequence>
<dbReference type="PANTHER" id="PTHR15690:SF0">
    <property type="entry name" value="NUCLEAR RECEPTOR COACTIVATOR 6"/>
    <property type="match status" value="1"/>
</dbReference>
<dbReference type="KEGG" id="bgt:106061427"/>
<feature type="region of interest" description="Disordered" evidence="1">
    <location>
        <begin position="1832"/>
        <end position="1907"/>
    </location>
</feature>
<feature type="compositionally biased region" description="Polar residues" evidence="1">
    <location>
        <begin position="2111"/>
        <end position="2132"/>
    </location>
</feature>
<dbReference type="GO" id="GO:0035097">
    <property type="term" value="C:histone methyltransferase complex"/>
    <property type="evidence" value="ECO:0007669"/>
    <property type="project" value="TreeGrafter"/>
</dbReference>
<evidence type="ECO:0000256" key="1">
    <source>
        <dbReference type="SAM" id="MobiDB-lite"/>
    </source>
</evidence>
<feature type="domain" description="Nuclear receptor coactivator 6 TRADD-N" evidence="2">
    <location>
        <begin position="14"/>
        <end position="138"/>
    </location>
</feature>
<feature type="compositionally biased region" description="Polar residues" evidence="1">
    <location>
        <begin position="703"/>
        <end position="723"/>
    </location>
</feature>